<organism evidence="1 2">
    <name type="scientific">Massilia orientalis</name>
    <dbReference type="NCBI Taxonomy" id="3050128"/>
    <lineage>
        <taxon>Bacteria</taxon>
        <taxon>Pseudomonadati</taxon>
        <taxon>Pseudomonadota</taxon>
        <taxon>Betaproteobacteria</taxon>
        <taxon>Burkholderiales</taxon>
        <taxon>Oxalobacteraceae</taxon>
        <taxon>Telluria group</taxon>
        <taxon>Massilia</taxon>
    </lineage>
</organism>
<name>A0ACC7MF96_9BURK</name>
<sequence length="267" mass="30355">MTAPQTPPRLHASPLAERLILSLTPVEWRDFGDAGISRPRTSCGGRRRSRCRTTDLSLRTTSRLRRRSSAIVPGFEPASNTSDRRLLSPAARWRGHYGVHAHRDRMQTTEFIAPTLNEHAMSDTESIESESETPPEDKRFRSMWRQLFGDASVQVYFADSELNARVYTLDGESGYKVQHKKVGGTNPVEEPEDLASQRLAFPKKARRGEKHGRAYLTETDVRIIRAWALNFTSHKLAPPWTAKAKEMNVSEGTLRDIVARRTWSHLH</sequence>
<proteinExistence type="predicted"/>
<gene>
    <name evidence="1" type="ORF">QPK29_021455</name>
</gene>
<evidence type="ECO:0000313" key="2">
    <source>
        <dbReference type="Proteomes" id="UP001168096"/>
    </source>
</evidence>
<comment type="caution">
    <text evidence="1">The sequence shown here is derived from an EMBL/GenBank/DDBJ whole genome shotgun (WGS) entry which is preliminary data.</text>
</comment>
<dbReference type="EMBL" id="JASNRB020000013">
    <property type="protein sequence ID" value="MFJ1470289.1"/>
    <property type="molecule type" value="Genomic_DNA"/>
</dbReference>
<reference evidence="1" key="1">
    <citation type="submission" date="2024-11" db="EMBL/GenBank/DDBJ databases">
        <title>Description of Massilia orientalis sp. nov., isolated from rhizosphere soil of Ageratina adenophora.</title>
        <authorList>
            <person name="Wang Y."/>
        </authorList>
    </citation>
    <scope>NUCLEOTIDE SEQUENCE</scope>
    <source>
        <strain evidence="1">YIM B02787</strain>
    </source>
</reference>
<keyword evidence="2" id="KW-1185">Reference proteome</keyword>
<dbReference type="Proteomes" id="UP001168096">
    <property type="component" value="Unassembled WGS sequence"/>
</dbReference>
<evidence type="ECO:0000313" key="1">
    <source>
        <dbReference type="EMBL" id="MFJ1470289.1"/>
    </source>
</evidence>
<protein>
    <submittedName>
        <fullName evidence="1">Uncharacterized protein</fullName>
    </submittedName>
</protein>
<accession>A0ACC7MF96</accession>